<dbReference type="InterPro" id="IPR059100">
    <property type="entry name" value="TSP3_bac"/>
</dbReference>
<dbReference type="InterPro" id="IPR018247">
    <property type="entry name" value="EF_Hand_1_Ca_BS"/>
</dbReference>
<evidence type="ECO:0000256" key="5">
    <source>
        <dbReference type="SAM" id="SignalP"/>
    </source>
</evidence>
<keyword evidence="2" id="KW-0964">Secreted</keyword>
<sequence>MRSCIFAALSVSVLAAHSFAFNDQDRDGFSDELEAEMGLDPQKSSYFPDSDGDGFADHIEVFYKSGPKNKISHPPFGIPFGMELDEASGYWDTVDAALDQYGHWIILLGDGSVATPQSHYTPIRPIVKVAVGNHSPFQSQYLGIQSDGNIVPLGEYRQSQSDPVEKLPYKLPIRAEHQVTCLDYINGIALKNRVTNQIQLFSFESFYPSTENIHVLTAPGTTIHQADEEWMVARSKDGNVFVMGPAEEISRVDTYVAWATHVFISQNEFIAISRSGRVFRLPNWESYLSQNLDLHFAFVTSSQTRAVSPIPTIFQLINQISGASRITGNHDEIVYEEFQWQNTPRFESALGGQAFVDLPSDGFLFYNPSGWGIAIGEDNDESGIADAWESVYNETTEGFIRQIDLDSDGDGIEDAVESLFGLDVYNPDSDEDGALDKTEFFRSYPATLGSSGKLNPFLQYSLTESTFLTTELASTSGFVNESDVMNSQIVQPDITLSDSTIYMEWSLKESDDLKNWETTENFVIEKELQPGTSFFRLVVEP</sequence>
<keyword evidence="4" id="KW-0106">Calcium</keyword>
<evidence type="ECO:0000313" key="6">
    <source>
        <dbReference type="EMBL" id="PXA05401.1"/>
    </source>
</evidence>
<name>A0A317ZPS0_9BACT</name>
<organism evidence="6 7">
    <name type="scientific">Coraliomargarita sinensis</name>
    <dbReference type="NCBI Taxonomy" id="2174842"/>
    <lineage>
        <taxon>Bacteria</taxon>
        <taxon>Pseudomonadati</taxon>
        <taxon>Verrucomicrobiota</taxon>
        <taxon>Opitutia</taxon>
        <taxon>Puniceicoccales</taxon>
        <taxon>Coraliomargaritaceae</taxon>
        <taxon>Coraliomargarita</taxon>
    </lineage>
</organism>
<dbReference type="InterPro" id="IPR028974">
    <property type="entry name" value="TSP_type-3_rpt"/>
</dbReference>
<dbReference type="SUPFAM" id="SSF103647">
    <property type="entry name" value="TSP type-3 repeat"/>
    <property type="match status" value="1"/>
</dbReference>
<comment type="subcellular location">
    <subcellularLocation>
        <location evidence="1">Secreted</location>
    </subcellularLocation>
</comment>
<dbReference type="Proteomes" id="UP000247099">
    <property type="component" value="Unassembled WGS sequence"/>
</dbReference>
<proteinExistence type="predicted"/>
<feature type="chain" id="PRO_5016333985" description="EF-hand domain-containing protein" evidence="5">
    <location>
        <begin position="23"/>
        <end position="541"/>
    </location>
</feature>
<keyword evidence="7" id="KW-1185">Reference proteome</keyword>
<feature type="signal peptide" evidence="5">
    <location>
        <begin position="1"/>
        <end position="22"/>
    </location>
</feature>
<evidence type="ECO:0000256" key="4">
    <source>
        <dbReference type="ARBA" id="ARBA00022837"/>
    </source>
</evidence>
<dbReference type="Pfam" id="PF18884">
    <property type="entry name" value="TSP3_bac"/>
    <property type="match status" value="2"/>
</dbReference>
<gene>
    <name evidence="6" type="ORF">DDZ13_00610</name>
</gene>
<dbReference type="PROSITE" id="PS00018">
    <property type="entry name" value="EF_HAND_1"/>
    <property type="match status" value="1"/>
</dbReference>
<evidence type="ECO:0008006" key="8">
    <source>
        <dbReference type="Google" id="ProtNLM"/>
    </source>
</evidence>
<evidence type="ECO:0000313" key="7">
    <source>
        <dbReference type="Proteomes" id="UP000247099"/>
    </source>
</evidence>
<reference evidence="6 7" key="1">
    <citation type="submission" date="2018-05" db="EMBL/GenBank/DDBJ databases">
        <title>Coraliomargarita sinensis sp. nov., isolated from a marine solar saltern.</title>
        <authorList>
            <person name="Zhou L.Y."/>
        </authorList>
    </citation>
    <scope>NUCLEOTIDE SEQUENCE [LARGE SCALE GENOMIC DNA]</scope>
    <source>
        <strain evidence="6 7">WN38</strain>
    </source>
</reference>
<dbReference type="InParanoid" id="A0A317ZPS0"/>
<evidence type="ECO:0000256" key="1">
    <source>
        <dbReference type="ARBA" id="ARBA00004613"/>
    </source>
</evidence>
<keyword evidence="3 5" id="KW-0732">Signal</keyword>
<comment type="caution">
    <text evidence="6">The sequence shown here is derived from an EMBL/GenBank/DDBJ whole genome shotgun (WGS) entry which is preliminary data.</text>
</comment>
<protein>
    <recommendedName>
        <fullName evidence="8">EF-hand domain-containing protein</fullName>
    </recommendedName>
</protein>
<dbReference type="GO" id="GO:0005509">
    <property type="term" value="F:calcium ion binding"/>
    <property type="evidence" value="ECO:0007669"/>
    <property type="project" value="InterPro"/>
</dbReference>
<dbReference type="AlphaFoldDB" id="A0A317ZPS0"/>
<dbReference type="EMBL" id="QHJQ01000001">
    <property type="protein sequence ID" value="PXA05401.1"/>
    <property type="molecule type" value="Genomic_DNA"/>
</dbReference>
<dbReference type="RefSeq" id="WP_110129481.1">
    <property type="nucleotide sequence ID" value="NZ_QHJQ01000001.1"/>
</dbReference>
<evidence type="ECO:0000256" key="3">
    <source>
        <dbReference type="ARBA" id="ARBA00022729"/>
    </source>
</evidence>
<evidence type="ECO:0000256" key="2">
    <source>
        <dbReference type="ARBA" id="ARBA00022525"/>
    </source>
</evidence>
<accession>A0A317ZPS0</accession>